<dbReference type="PROSITE" id="PS50075">
    <property type="entry name" value="CARRIER"/>
    <property type="match status" value="1"/>
</dbReference>
<evidence type="ECO:0000313" key="2">
    <source>
        <dbReference type="EMBL" id="TQV77594.1"/>
    </source>
</evidence>
<dbReference type="InterPro" id="IPR036736">
    <property type="entry name" value="ACP-like_sf"/>
</dbReference>
<comment type="caution">
    <text evidence="2">The sequence shown here is derived from an EMBL/GenBank/DDBJ whole genome shotgun (WGS) entry which is preliminary data.</text>
</comment>
<gene>
    <name evidence="2" type="ORF">FLL45_05425</name>
</gene>
<name>A0A545TK42_9GAMM</name>
<dbReference type="InterPro" id="IPR009081">
    <property type="entry name" value="PP-bd_ACP"/>
</dbReference>
<dbReference type="Pfam" id="PF00550">
    <property type="entry name" value="PP-binding"/>
    <property type="match status" value="1"/>
</dbReference>
<reference evidence="2 3" key="1">
    <citation type="submission" date="2019-06" db="EMBL/GenBank/DDBJ databases">
        <title>Draft genome of Aliikangiella marina GYP-15.</title>
        <authorList>
            <person name="Wang G."/>
        </authorList>
    </citation>
    <scope>NUCLEOTIDE SEQUENCE [LARGE SCALE GENOMIC DNA]</scope>
    <source>
        <strain evidence="2 3">GYP-15</strain>
    </source>
</reference>
<sequence length="67" mass="7429">MKNIELNEDFFDLGVSSLTVVELQIVVEKQINRTVETAKLMAAPTIAEWVELYSKAETNASTEALDA</sequence>
<dbReference type="OrthoDB" id="9009755at2"/>
<evidence type="ECO:0000313" key="3">
    <source>
        <dbReference type="Proteomes" id="UP000317839"/>
    </source>
</evidence>
<dbReference type="AlphaFoldDB" id="A0A545TK42"/>
<evidence type="ECO:0000259" key="1">
    <source>
        <dbReference type="PROSITE" id="PS50075"/>
    </source>
</evidence>
<feature type="domain" description="Carrier" evidence="1">
    <location>
        <begin position="1"/>
        <end position="57"/>
    </location>
</feature>
<organism evidence="2 3">
    <name type="scientific">Aliikangiella marina</name>
    <dbReference type="NCBI Taxonomy" id="1712262"/>
    <lineage>
        <taxon>Bacteria</taxon>
        <taxon>Pseudomonadati</taxon>
        <taxon>Pseudomonadota</taxon>
        <taxon>Gammaproteobacteria</taxon>
        <taxon>Oceanospirillales</taxon>
        <taxon>Pleioneaceae</taxon>
        <taxon>Aliikangiella</taxon>
    </lineage>
</organism>
<dbReference type="Gene3D" id="1.10.1200.10">
    <property type="entry name" value="ACP-like"/>
    <property type="match status" value="1"/>
</dbReference>
<proteinExistence type="predicted"/>
<dbReference type="EMBL" id="VIKR01000001">
    <property type="protein sequence ID" value="TQV77594.1"/>
    <property type="molecule type" value="Genomic_DNA"/>
</dbReference>
<dbReference type="SUPFAM" id="SSF47336">
    <property type="entry name" value="ACP-like"/>
    <property type="match status" value="1"/>
</dbReference>
<accession>A0A545TK42</accession>
<dbReference type="Proteomes" id="UP000317839">
    <property type="component" value="Unassembled WGS sequence"/>
</dbReference>
<protein>
    <submittedName>
        <fullName evidence="2">Acyl carrier protein</fullName>
    </submittedName>
</protein>
<keyword evidence="3" id="KW-1185">Reference proteome</keyword>